<evidence type="ECO:0000313" key="3">
    <source>
        <dbReference type="Proteomes" id="UP000366872"/>
    </source>
</evidence>
<name>A0A6C2U3I2_PONDE</name>
<evidence type="ECO:0000256" key="1">
    <source>
        <dbReference type="SAM" id="Phobius"/>
    </source>
</evidence>
<sequence>MDTSGLADLLAAAGSGQSLSLQHVISAMLLSFVLCSVIAKLYQLTFQSLSYSRSFVHTLILGGMIVCMVMMSMGDSVARGIGVLGALSLIRFRTVVRDPRDMMFLFAALGLGIACGAGMFAVAVTGCVLLSSVIVLLHWAPFATRRRYEAMLRFLVEADNDAARTEVDAVLAECCSAYMLLAMREAVQGDLLEYSYQVRLIDPSYQVDIVKKLEALDSIAEVNLVMQRTTVEL</sequence>
<dbReference type="Proteomes" id="UP000366872">
    <property type="component" value="Unassembled WGS sequence"/>
</dbReference>
<evidence type="ECO:0000313" key="2">
    <source>
        <dbReference type="EMBL" id="VGO14453.1"/>
    </source>
</evidence>
<keyword evidence="3" id="KW-1185">Reference proteome</keyword>
<keyword evidence="1" id="KW-1133">Transmembrane helix</keyword>
<feature type="transmembrane region" description="Helical" evidence="1">
    <location>
        <begin position="20"/>
        <end position="42"/>
    </location>
</feature>
<dbReference type="InterPro" id="IPR032531">
    <property type="entry name" value="DUF4956"/>
</dbReference>
<reference evidence="2 3" key="1">
    <citation type="submission" date="2019-04" db="EMBL/GenBank/DDBJ databases">
        <authorList>
            <person name="Van Vliet M D."/>
        </authorList>
    </citation>
    <scope>NUCLEOTIDE SEQUENCE [LARGE SCALE GENOMIC DNA]</scope>
    <source>
        <strain evidence="2 3">F1</strain>
    </source>
</reference>
<keyword evidence="1" id="KW-0472">Membrane</keyword>
<gene>
    <name evidence="2" type="ORF">PDESU_03015</name>
</gene>
<feature type="transmembrane region" description="Helical" evidence="1">
    <location>
        <begin position="103"/>
        <end position="122"/>
    </location>
</feature>
<dbReference type="EMBL" id="CAAHFG010000001">
    <property type="protein sequence ID" value="VGO14453.1"/>
    <property type="molecule type" value="Genomic_DNA"/>
</dbReference>
<accession>A0A6C2U3I2</accession>
<dbReference type="Pfam" id="PF16316">
    <property type="entry name" value="DUF4956"/>
    <property type="match status" value="1"/>
</dbReference>
<feature type="transmembrane region" description="Helical" evidence="1">
    <location>
        <begin position="54"/>
        <end position="71"/>
    </location>
</feature>
<dbReference type="RefSeq" id="WP_136079934.1">
    <property type="nucleotide sequence ID" value="NZ_CAAHFG010000001.1"/>
</dbReference>
<keyword evidence="1" id="KW-0812">Transmembrane</keyword>
<proteinExistence type="predicted"/>
<protein>
    <recommendedName>
        <fullName evidence="4">DUF4956 domain-containing protein</fullName>
    </recommendedName>
</protein>
<evidence type="ECO:0008006" key="4">
    <source>
        <dbReference type="Google" id="ProtNLM"/>
    </source>
</evidence>
<dbReference type="AlphaFoldDB" id="A0A6C2U3I2"/>
<organism evidence="2 3">
    <name type="scientific">Pontiella desulfatans</name>
    <dbReference type="NCBI Taxonomy" id="2750659"/>
    <lineage>
        <taxon>Bacteria</taxon>
        <taxon>Pseudomonadati</taxon>
        <taxon>Kiritimatiellota</taxon>
        <taxon>Kiritimatiellia</taxon>
        <taxon>Kiritimatiellales</taxon>
        <taxon>Pontiellaceae</taxon>
        <taxon>Pontiella</taxon>
    </lineage>
</organism>